<keyword evidence="2 4" id="KW-0808">Transferase</keyword>
<dbReference type="Gene3D" id="3.40.50.150">
    <property type="entry name" value="Vaccinia Virus protein VP39"/>
    <property type="match status" value="1"/>
</dbReference>
<feature type="domain" description="PABS" evidence="8">
    <location>
        <begin position="479"/>
        <end position="669"/>
    </location>
</feature>
<accession>A0AAD2CDN6</accession>
<feature type="active site" description="Proton acceptor" evidence="4">
    <location>
        <position position="639"/>
    </location>
</feature>
<sequence length="1297" mass="146725">MLVSRGFLNGFLLFLSLLCVISASSAQVCVSDNSCSAELLEEDQDAHLEETLEALLSWIREKGGIFNPKLEIRAMAIDEDIDDLLFKFHLDQKKHAEESGETQPEKEHKPHLSEDGDEIEPTYQFGIFVRENEVIEEGEELLLIPESAMIISDVKSLAFEDDICLLADELAGERFAHEDGNSEFGPYVQFLEEYVVGEVFLPMSWSQSGKNILAHVVPDDFFEDVKEYQHCLKHEVDGQEIPHKEFQTFPLHYEESIEVALSRTRQNIKLVPLYDMVAHSNNINQINVAATFPKKDDEDDETLSLKATRKIESNEELKFSYGLGMAEQDQWQGVMQFGIGTAELFRDHGIIEDYPQRWFFPAHFIDFSIVAMDLEDGKTTFGIGWNSEVRPDDDAIYTLEQLYQRLFALKAGMDNWEFPEHQPAYVVGVNPREVKRTYDFLCNYIHVVELLLLENRERRGEDGTPYQLQEERVLIDNMDNLYFQVYQSNIMSKLKDTNFTQIESVRSAYQKIDYYKDPLTKDRCLYLDGVYQQCISYWPHYHELCVHKPAKYVKEGLKRVLWVGGGDSGVLNEFLKYPTLELAVGLELDQQVTRSAFKHFGSRPHYDDPRVQWWYGDASKSLLMLPEDYFGSFDLVIVDLSDTVFSLSVSAELDVIEAISLLLRPGGIFEMNELFMKKVSKVFEYAVHYQFNDVPRILDQAAIFASNDVDFMSQAPTEHKLVDDANLLVEKDSMLSEHQFHRVHDYRHNPYPAFKKLCTKLQGAVDKEPDDDKPQTTAPGIMMIVEAESLTADLSSPSNVRSFIVDAIKGVGLTVVSDNSSISSKSPWFVIMMKEGYAVVRLWSKEKYCALDIHLWSAFDSHDSLKEAIVVKALGGDIVHKSTSSYRIVAGGMFGLSNWKEEAKKHGPQLDNLCEEEKEPIRDQASPVEVYLEAMEMSLDIMQGSGLTAAVLCGSKETMCSTLNVVKVGDRFSKVIPLYDAEEKDSADLRQATLDLTKETIESDLPDEAIVDAIFFDFEATVLANDKINMLLHGEHTDLQKIFLTSTTDSVLDIWKRRALSTMRDQIVLEPVYRAQFLFNTTSSSLELSITASGDTMHMEHISEAVAAQQKKSSTSTVEIRNILGGNWREPLDPIYTTVNVTFSAVKEDYDHTDSTEQWSSQSPVAVQTLLQFSNMVDGTATLLKKNDLVAACKEVFGTRIGASMTVYDDFGGDGAICAGTWETGTAVVSWDGRYGVDLNIFSTLEKDELNAFESDIKARLTNLGGWLRDIQPRGYGRVVNFKDAKKPGVSSLFVDA</sequence>
<proteinExistence type="inferred from homology"/>
<evidence type="ECO:0000259" key="8">
    <source>
        <dbReference type="PROSITE" id="PS51006"/>
    </source>
</evidence>
<dbReference type="PROSITE" id="PS50280">
    <property type="entry name" value="SET"/>
    <property type="match status" value="1"/>
</dbReference>
<evidence type="ECO:0000259" key="7">
    <source>
        <dbReference type="PROSITE" id="PS50280"/>
    </source>
</evidence>
<dbReference type="PANTHER" id="PTHR43317">
    <property type="entry name" value="THERMOSPERMINE SYNTHASE ACAULIS5"/>
    <property type="match status" value="1"/>
</dbReference>
<dbReference type="InterPro" id="IPR046341">
    <property type="entry name" value="SET_dom_sf"/>
</dbReference>
<comment type="caution">
    <text evidence="9">The sequence shown here is derived from an EMBL/GenBank/DDBJ whole genome shotgun (WGS) entry which is preliminary data.</text>
</comment>
<dbReference type="GO" id="GO:0006596">
    <property type="term" value="P:polyamine biosynthetic process"/>
    <property type="evidence" value="ECO:0007669"/>
    <property type="project" value="UniProtKB-UniRule"/>
</dbReference>
<evidence type="ECO:0000256" key="5">
    <source>
        <dbReference type="SAM" id="MobiDB-lite"/>
    </source>
</evidence>
<keyword evidence="3 4" id="KW-0620">Polyamine biosynthesis</keyword>
<keyword evidence="10" id="KW-1185">Reference proteome</keyword>
<dbReference type="SUPFAM" id="SSF53335">
    <property type="entry name" value="S-adenosyl-L-methionine-dependent methyltransferases"/>
    <property type="match status" value="1"/>
</dbReference>
<dbReference type="InterPro" id="IPR030374">
    <property type="entry name" value="PABS"/>
</dbReference>
<dbReference type="PANTHER" id="PTHR43317:SF1">
    <property type="entry name" value="THERMOSPERMINE SYNTHASE ACAULIS5"/>
    <property type="match status" value="1"/>
</dbReference>
<dbReference type="EMBL" id="CAKOGP040000114">
    <property type="protein sequence ID" value="CAJ1931005.1"/>
    <property type="molecule type" value="Genomic_DNA"/>
</dbReference>
<evidence type="ECO:0000256" key="2">
    <source>
        <dbReference type="ARBA" id="ARBA00022679"/>
    </source>
</evidence>
<evidence type="ECO:0000256" key="3">
    <source>
        <dbReference type="ARBA" id="ARBA00023115"/>
    </source>
</evidence>
<dbReference type="GO" id="GO:0010487">
    <property type="term" value="F:thermospermine synthase activity"/>
    <property type="evidence" value="ECO:0007669"/>
    <property type="project" value="TreeGrafter"/>
</dbReference>
<evidence type="ECO:0000313" key="9">
    <source>
        <dbReference type="EMBL" id="CAJ1931005.1"/>
    </source>
</evidence>
<dbReference type="CDD" id="cd02440">
    <property type="entry name" value="AdoMet_MTases"/>
    <property type="match status" value="1"/>
</dbReference>
<feature type="chain" id="PRO_5042043624" evidence="6">
    <location>
        <begin position="27"/>
        <end position="1297"/>
    </location>
</feature>
<comment type="similarity">
    <text evidence="1">Belongs to the spermidine/spermine synthase family.</text>
</comment>
<feature type="compositionally biased region" description="Basic and acidic residues" evidence="5">
    <location>
        <begin position="96"/>
        <end position="114"/>
    </location>
</feature>
<feature type="region of interest" description="Disordered" evidence="5">
    <location>
        <begin position="96"/>
        <end position="118"/>
    </location>
</feature>
<evidence type="ECO:0000256" key="1">
    <source>
        <dbReference type="ARBA" id="ARBA00007867"/>
    </source>
</evidence>
<keyword evidence="6" id="KW-0732">Signal</keyword>
<dbReference type="InterPro" id="IPR029063">
    <property type="entry name" value="SAM-dependent_MTases_sf"/>
</dbReference>
<dbReference type="SUPFAM" id="SSF82199">
    <property type="entry name" value="SET domain"/>
    <property type="match status" value="1"/>
</dbReference>
<feature type="domain" description="SET" evidence="7">
    <location>
        <begin position="117"/>
        <end position="322"/>
    </location>
</feature>
<evidence type="ECO:0000313" key="10">
    <source>
        <dbReference type="Proteomes" id="UP001295423"/>
    </source>
</evidence>
<evidence type="ECO:0000256" key="4">
    <source>
        <dbReference type="PROSITE-ProRule" id="PRU00354"/>
    </source>
</evidence>
<evidence type="ECO:0000256" key="6">
    <source>
        <dbReference type="SAM" id="SignalP"/>
    </source>
</evidence>
<gene>
    <name evidence="9" type="ORF">CYCCA115_LOCUS2194</name>
</gene>
<dbReference type="InterPro" id="IPR001214">
    <property type="entry name" value="SET_dom"/>
</dbReference>
<dbReference type="PROSITE" id="PS51006">
    <property type="entry name" value="PABS_2"/>
    <property type="match status" value="1"/>
</dbReference>
<dbReference type="Proteomes" id="UP001295423">
    <property type="component" value="Unassembled WGS sequence"/>
</dbReference>
<reference evidence="9" key="1">
    <citation type="submission" date="2023-08" db="EMBL/GenBank/DDBJ databases">
        <authorList>
            <person name="Audoor S."/>
            <person name="Bilcke G."/>
        </authorList>
    </citation>
    <scope>NUCLEOTIDE SEQUENCE</scope>
</reference>
<organism evidence="9 10">
    <name type="scientific">Cylindrotheca closterium</name>
    <dbReference type="NCBI Taxonomy" id="2856"/>
    <lineage>
        <taxon>Eukaryota</taxon>
        <taxon>Sar</taxon>
        <taxon>Stramenopiles</taxon>
        <taxon>Ochrophyta</taxon>
        <taxon>Bacillariophyta</taxon>
        <taxon>Bacillariophyceae</taxon>
        <taxon>Bacillariophycidae</taxon>
        <taxon>Bacillariales</taxon>
        <taxon>Bacillariaceae</taxon>
        <taxon>Cylindrotheca</taxon>
    </lineage>
</organism>
<dbReference type="Pfam" id="PF01564">
    <property type="entry name" value="Spermine_synth"/>
    <property type="match status" value="1"/>
</dbReference>
<dbReference type="Gene3D" id="3.90.1410.10">
    <property type="entry name" value="set domain protein methyltransferase, domain 1"/>
    <property type="match status" value="1"/>
</dbReference>
<name>A0AAD2CDN6_9STRA</name>
<protein>
    <submittedName>
        <fullName evidence="9">Uncharacterized protein</fullName>
    </submittedName>
</protein>
<feature type="signal peptide" evidence="6">
    <location>
        <begin position="1"/>
        <end position="26"/>
    </location>
</feature>